<sequence length="156" mass="17212">PEPIQFIDHYVQESLATDGEDELETLANTDPDLGAADRIRTVIRLVDEIATTFKRTLVNDVPESVTNALQQLLANSKKCHSQSALESLLVATLGQSTNGKIMKVQPTAIARRKRACGSNLPELRGPQTEDLTLRQPTKRNKRSHRLSKAVAKDTTN</sequence>
<dbReference type="EMBL" id="HACM01011585">
    <property type="protein sequence ID" value="CRZ12027.1"/>
    <property type="molecule type" value="Transcribed_RNA"/>
</dbReference>
<feature type="non-terminal residue" evidence="2">
    <location>
        <position position="156"/>
    </location>
</feature>
<reference evidence="2" key="1">
    <citation type="submission" date="2015-04" db="EMBL/GenBank/DDBJ databases">
        <title>The genome sequence of the plant pathogenic Rhizarian Plasmodiophora brassicae reveals insights in its biotrophic life cycle and the origin of chitin synthesis.</title>
        <authorList>
            <person name="Schwelm A."/>
            <person name="Fogelqvist J."/>
            <person name="Knaust A."/>
            <person name="Julke S."/>
            <person name="Lilja T."/>
            <person name="Dhandapani V."/>
            <person name="Bonilla-Rosso G."/>
            <person name="Karlsson M."/>
            <person name="Shevchenko A."/>
            <person name="Choi S.R."/>
            <person name="Kim H.G."/>
            <person name="Park J.Y."/>
            <person name="Lim Y.P."/>
            <person name="Ludwig-Muller J."/>
            <person name="Dixelius C."/>
        </authorList>
    </citation>
    <scope>NUCLEOTIDE SEQUENCE</scope>
    <source>
        <tissue evidence="2">Potato root galls</tissue>
    </source>
</reference>
<feature type="non-terminal residue" evidence="2">
    <location>
        <position position="1"/>
    </location>
</feature>
<dbReference type="AlphaFoldDB" id="A0A0H5RER6"/>
<name>A0A0H5RER6_9EUKA</name>
<accession>A0A0H5RER6</accession>
<organism evidence="2">
    <name type="scientific">Spongospora subterranea</name>
    <dbReference type="NCBI Taxonomy" id="70186"/>
    <lineage>
        <taxon>Eukaryota</taxon>
        <taxon>Sar</taxon>
        <taxon>Rhizaria</taxon>
        <taxon>Endomyxa</taxon>
        <taxon>Phytomyxea</taxon>
        <taxon>Plasmodiophorida</taxon>
        <taxon>Plasmodiophoridae</taxon>
        <taxon>Spongospora</taxon>
    </lineage>
</organism>
<proteinExistence type="predicted"/>
<evidence type="ECO:0000313" key="2">
    <source>
        <dbReference type="EMBL" id="CRZ12027.1"/>
    </source>
</evidence>
<feature type="region of interest" description="Disordered" evidence="1">
    <location>
        <begin position="135"/>
        <end position="156"/>
    </location>
</feature>
<evidence type="ECO:0000256" key="1">
    <source>
        <dbReference type="SAM" id="MobiDB-lite"/>
    </source>
</evidence>
<protein>
    <submittedName>
        <fullName evidence="2">Uncharacterized protein</fullName>
    </submittedName>
</protein>
<feature type="compositionally biased region" description="Basic residues" evidence="1">
    <location>
        <begin position="136"/>
        <end position="147"/>
    </location>
</feature>